<organism evidence="2">
    <name type="scientific">Arundo donax</name>
    <name type="common">Giant reed</name>
    <name type="synonym">Donax arundinaceus</name>
    <dbReference type="NCBI Taxonomy" id="35708"/>
    <lineage>
        <taxon>Eukaryota</taxon>
        <taxon>Viridiplantae</taxon>
        <taxon>Streptophyta</taxon>
        <taxon>Embryophyta</taxon>
        <taxon>Tracheophyta</taxon>
        <taxon>Spermatophyta</taxon>
        <taxon>Magnoliopsida</taxon>
        <taxon>Liliopsida</taxon>
        <taxon>Poales</taxon>
        <taxon>Poaceae</taxon>
        <taxon>PACMAD clade</taxon>
        <taxon>Arundinoideae</taxon>
        <taxon>Arundineae</taxon>
        <taxon>Arundo</taxon>
    </lineage>
</organism>
<feature type="compositionally biased region" description="Basic residues" evidence="1">
    <location>
        <begin position="49"/>
        <end position="62"/>
    </location>
</feature>
<accession>A0A0A9F2S2</accession>
<feature type="region of interest" description="Disordered" evidence="1">
    <location>
        <begin position="1"/>
        <end position="86"/>
    </location>
</feature>
<name>A0A0A9F2S2_ARUDO</name>
<sequence length="86" mass="9663">MRPHLGGTHGGLERGEAVVEGAEDGDHPVRVPLAPPQQVPQHGRPPRQGVHRLRKRRHRHTSSSRPHGGQIERKPPLRARSPRRSR</sequence>
<dbReference type="AlphaFoldDB" id="A0A0A9F2S2"/>
<protein>
    <submittedName>
        <fullName evidence="2">Uncharacterized protein</fullName>
    </submittedName>
</protein>
<evidence type="ECO:0000256" key="1">
    <source>
        <dbReference type="SAM" id="MobiDB-lite"/>
    </source>
</evidence>
<reference evidence="2" key="2">
    <citation type="journal article" date="2015" name="Data Brief">
        <title>Shoot transcriptome of the giant reed, Arundo donax.</title>
        <authorList>
            <person name="Barrero R.A."/>
            <person name="Guerrero F.D."/>
            <person name="Moolhuijzen P."/>
            <person name="Goolsby J.A."/>
            <person name="Tidwell J."/>
            <person name="Bellgard S.E."/>
            <person name="Bellgard M.I."/>
        </authorList>
    </citation>
    <scope>NUCLEOTIDE SEQUENCE</scope>
    <source>
        <tissue evidence="2">Shoot tissue taken approximately 20 cm above the soil surface</tissue>
    </source>
</reference>
<dbReference type="EMBL" id="GBRH01193450">
    <property type="protein sequence ID" value="JAE04446.1"/>
    <property type="molecule type" value="Transcribed_RNA"/>
</dbReference>
<feature type="compositionally biased region" description="Basic residues" evidence="1">
    <location>
        <begin position="76"/>
        <end position="86"/>
    </location>
</feature>
<reference evidence="2" key="1">
    <citation type="submission" date="2014-09" db="EMBL/GenBank/DDBJ databases">
        <authorList>
            <person name="Magalhaes I.L.F."/>
            <person name="Oliveira U."/>
            <person name="Santos F.R."/>
            <person name="Vidigal T.H.D.A."/>
            <person name="Brescovit A.D."/>
            <person name="Santos A.J."/>
        </authorList>
    </citation>
    <scope>NUCLEOTIDE SEQUENCE</scope>
    <source>
        <tissue evidence="2">Shoot tissue taken approximately 20 cm above the soil surface</tissue>
    </source>
</reference>
<evidence type="ECO:0000313" key="2">
    <source>
        <dbReference type="EMBL" id="JAE04446.1"/>
    </source>
</evidence>
<proteinExistence type="predicted"/>